<accession>A0A3B1D7U1</accession>
<dbReference type="PIRSF" id="PIRSF038994">
    <property type="entry name" value="NagA"/>
    <property type="match status" value="1"/>
</dbReference>
<dbReference type="Gene3D" id="3.20.20.140">
    <property type="entry name" value="Metal-dependent hydrolases"/>
    <property type="match status" value="1"/>
</dbReference>
<protein>
    <submittedName>
        <fullName evidence="4">N-acetylglucosamine-6-phosphate deacetylase</fullName>
        <ecNumber evidence="4">3.5.1.25</ecNumber>
    </submittedName>
</protein>
<keyword evidence="1" id="KW-0479">Metal-binding</keyword>
<name>A0A3B1D7U1_9ZZZZ</name>
<evidence type="ECO:0000256" key="2">
    <source>
        <dbReference type="ARBA" id="ARBA00022801"/>
    </source>
</evidence>
<dbReference type="GO" id="GO:0046872">
    <property type="term" value="F:metal ion binding"/>
    <property type="evidence" value="ECO:0007669"/>
    <property type="project" value="UniProtKB-KW"/>
</dbReference>
<dbReference type="GO" id="GO:0008448">
    <property type="term" value="F:N-acetylglucosamine-6-phosphate deacetylase activity"/>
    <property type="evidence" value="ECO:0007669"/>
    <property type="project" value="UniProtKB-EC"/>
</dbReference>
<dbReference type="EC" id="3.5.1.25" evidence="4"/>
<dbReference type="Pfam" id="PF01979">
    <property type="entry name" value="Amidohydro_1"/>
    <property type="match status" value="1"/>
</dbReference>
<dbReference type="PANTHER" id="PTHR11113">
    <property type="entry name" value="N-ACETYLGLUCOSAMINE-6-PHOSPHATE DEACETYLASE"/>
    <property type="match status" value="1"/>
</dbReference>
<dbReference type="InterPro" id="IPR032466">
    <property type="entry name" value="Metal_Hydrolase"/>
</dbReference>
<organism evidence="4">
    <name type="scientific">hydrothermal vent metagenome</name>
    <dbReference type="NCBI Taxonomy" id="652676"/>
    <lineage>
        <taxon>unclassified sequences</taxon>
        <taxon>metagenomes</taxon>
        <taxon>ecological metagenomes</taxon>
    </lineage>
</organism>
<feature type="domain" description="Amidohydrolase-related" evidence="3">
    <location>
        <begin position="41"/>
        <end position="360"/>
    </location>
</feature>
<keyword evidence="2 4" id="KW-0378">Hydrolase</keyword>
<gene>
    <name evidence="4" type="ORF">MNBD_PLANCTO02-1651</name>
</gene>
<dbReference type="GO" id="GO:0006046">
    <property type="term" value="P:N-acetylglucosamine catabolic process"/>
    <property type="evidence" value="ECO:0007669"/>
    <property type="project" value="TreeGrafter"/>
</dbReference>
<sequence length="391" mass="41663">MQLQARRYETGEPVIVTVAGEKIQSVVPLTFTGDVTALPYLAPGLFDLQINGYGGVWFGKVGITPEEVLTTLKPHFQYGITRLCPTLITNSQENLLAGFDAICQACEQEEWVNNMVPGCHLEGPYIATEDGPRGAHPLEHVRAANWNEFEELQQASGNRIKLVTLAPEAEGAIEFITKAVDAGVVISIGHTGATPRQITAAVDAGAKLSTHLGNGAHGVMRRHPNYIWEQLGDSRLMASIITDGHHLPASVVRVIIATKKISGTIITCDAAGLAGCPPGQYTEGSLEVEILEDGRIVIAGQDQLLAGSSLETDTCVTTAMEMAGLTLQQAFDMAGRNPARLLGYEQIELKAGSRADLVLFYHAGAGKKIDIIATVAAGILQYGTILDTATL</sequence>
<evidence type="ECO:0000259" key="3">
    <source>
        <dbReference type="Pfam" id="PF01979"/>
    </source>
</evidence>
<evidence type="ECO:0000313" key="4">
    <source>
        <dbReference type="EMBL" id="VAX38309.1"/>
    </source>
</evidence>
<dbReference type="InterPro" id="IPR006680">
    <property type="entry name" value="Amidohydro-rel"/>
</dbReference>
<dbReference type="AlphaFoldDB" id="A0A3B1D7U1"/>
<dbReference type="PANTHER" id="PTHR11113:SF14">
    <property type="entry name" value="N-ACETYLGLUCOSAMINE-6-PHOSPHATE DEACETYLASE"/>
    <property type="match status" value="1"/>
</dbReference>
<dbReference type="SUPFAM" id="SSF51556">
    <property type="entry name" value="Metallo-dependent hydrolases"/>
    <property type="match status" value="1"/>
</dbReference>
<proteinExistence type="predicted"/>
<evidence type="ECO:0000256" key="1">
    <source>
        <dbReference type="ARBA" id="ARBA00022723"/>
    </source>
</evidence>
<reference evidence="4" key="1">
    <citation type="submission" date="2018-06" db="EMBL/GenBank/DDBJ databases">
        <authorList>
            <person name="Zhirakovskaya E."/>
        </authorList>
    </citation>
    <scope>NUCLEOTIDE SEQUENCE</scope>
</reference>
<dbReference type="EMBL" id="UOGL01000176">
    <property type="protein sequence ID" value="VAX38309.1"/>
    <property type="molecule type" value="Genomic_DNA"/>
</dbReference>
<dbReference type="InterPro" id="IPR003764">
    <property type="entry name" value="GlcNAc_6-P_deAcase"/>
</dbReference>